<reference evidence="2 3" key="1">
    <citation type="submission" date="2019-02" db="EMBL/GenBank/DDBJ databases">
        <title>Genomic Encyclopedia of Type Strains, Phase IV (KMG-IV): sequencing the most valuable type-strain genomes for metagenomic binning, comparative biology and taxonomic classification.</title>
        <authorList>
            <person name="Goeker M."/>
        </authorList>
    </citation>
    <scope>NUCLEOTIDE SEQUENCE [LARGE SCALE GENOMIC DNA]</scope>
    <source>
        <strain evidence="2 3">DSM 18116</strain>
    </source>
</reference>
<name>A0A4Q7N543_9BACT</name>
<feature type="transmembrane region" description="Helical" evidence="1">
    <location>
        <begin position="69"/>
        <end position="87"/>
    </location>
</feature>
<keyword evidence="1" id="KW-0472">Membrane</keyword>
<proteinExistence type="predicted"/>
<dbReference type="EMBL" id="SGXA01000001">
    <property type="protein sequence ID" value="RZS76110.1"/>
    <property type="molecule type" value="Genomic_DNA"/>
</dbReference>
<feature type="transmembrane region" description="Helical" evidence="1">
    <location>
        <begin position="27"/>
        <end position="49"/>
    </location>
</feature>
<dbReference type="Proteomes" id="UP000293874">
    <property type="component" value="Unassembled WGS sequence"/>
</dbReference>
<evidence type="ECO:0000256" key="1">
    <source>
        <dbReference type="SAM" id="Phobius"/>
    </source>
</evidence>
<comment type="caution">
    <text evidence="2">The sequence shown here is derived from an EMBL/GenBank/DDBJ whole genome shotgun (WGS) entry which is preliminary data.</text>
</comment>
<feature type="transmembrane region" description="Helical" evidence="1">
    <location>
        <begin position="94"/>
        <end position="113"/>
    </location>
</feature>
<feature type="transmembrane region" description="Helical" evidence="1">
    <location>
        <begin position="148"/>
        <end position="169"/>
    </location>
</feature>
<organism evidence="2 3">
    <name type="scientific">Pseudobacter ginsenosidimutans</name>
    <dbReference type="NCBI Taxonomy" id="661488"/>
    <lineage>
        <taxon>Bacteria</taxon>
        <taxon>Pseudomonadati</taxon>
        <taxon>Bacteroidota</taxon>
        <taxon>Chitinophagia</taxon>
        <taxon>Chitinophagales</taxon>
        <taxon>Chitinophagaceae</taxon>
        <taxon>Pseudobacter</taxon>
    </lineage>
</organism>
<accession>A0A4Q7N543</accession>
<keyword evidence="1" id="KW-1133">Transmembrane helix</keyword>
<keyword evidence="3" id="KW-1185">Reference proteome</keyword>
<evidence type="ECO:0000313" key="3">
    <source>
        <dbReference type="Proteomes" id="UP000293874"/>
    </source>
</evidence>
<sequence length="179" mass="20944">MNLNNPENKLAFLEKELALQGKKSRRLAIPLAIYLGTGILIFIYSLLFWQSSIVFKINETRVLMHGTSFMAMLSVFLFFEWLCYWFWRQFLYSALLTWLHILITCGICLLFVATHKSYFRFHVTNPMQSALIQTLLKGELRFIEFRSLTAFVFAAAQALFLFNWGAAYFRSKKKKAIVV</sequence>
<gene>
    <name evidence="2" type="ORF">EV199_1988</name>
</gene>
<keyword evidence="1" id="KW-0812">Transmembrane</keyword>
<dbReference type="AlphaFoldDB" id="A0A4Q7N543"/>
<evidence type="ECO:0000313" key="2">
    <source>
        <dbReference type="EMBL" id="RZS76110.1"/>
    </source>
</evidence>
<protein>
    <submittedName>
        <fullName evidence="2">Uncharacterized protein</fullName>
    </submittedName>
</protein>